<evidence type="ECO:0000313" key="4">
    <source>
        <dbReference type="Proteomes" id="UP000053411"/>
    </source>
</evidence>
<feature type="region of interest" description="Disordered" evidence="2">
    <location>
        <begin position="1"/>
        <end position="25"/>
    </location>
</feature>
<dbReference type="GeneID" id="27713675"/>
<dbReference type="STRING" id="1442371.A0A0D2IGG5"/>
<feature type="compositionally biased region" description="Low complexity" evidence="2">
    <location>
        <begin position="224"/>
        <end position="234"/>
    </location>
</feature>
<feature type="region of interest" description="Disordered" evidence="2">
    <location>
        <begin position="224"/>
        <end position="249"/>
    </location>
</feature>
<dbReference type="VEuPathDB" id="FungiDB:Z520_07929"/>
<keyword evidence="1" id="KW-0175">Coiled coil</keyword>
<feature type="compositionally biased region" description="Low complexity" evidence="2">
    <location>
        <begin position="96"/>
        <end position="123"/>
    </location>
</feature>
<accession>A0A0D2IGG5</accession>
<evidence type="ECO:0000256" key="1">
    <source>
        <dbReference type="SAM" id="Coils"/>
    </source>
</evidence>
<feature type="region of interest" description="Disordered" evidence="2">
    <location>
        <begin position="42"/>
        <end position="123"/>
    </location>
</feature>
<evidence type="ECO:0000256" key="2">
    <source>
        <dbReference type="SAM" id="MobiDB-lite"/>
    </source>
</evidence>
<feature type="region of interest" description="Disordered" evidence="2">
    <location>
        <begin position="540"/>
        <end position="583"/>
    </location>
</feature>
<protein>
    <submittedName>
        <fullName evidence="3">Uncharacterized protein</fullName>
    </submittedName>
</protein>
<feature type="region of interest" description="Disordered" evidence="2">
    <location>
        <begin position="150"/>
        <end position="192"/>
    </location>
</feature>
<feature type="compositionally biased region" description="Acidic residues" evidence="2">
    <location>
        <begin position="572"/>
        <end position="583"/>
    </location>
</feature>
<dbReference type="OrthoDB" id="4161656at2759"/>
<dbReference type="RefSeq" id="XP_016630274.1">
    <property type="nucleotide sequence ID" value="XM_016778426.1"/>
</dbReference>
<name>A0A0D2IGG5_9EURO</name>
<keyword evidence="4" id="KW-1185">Reference proteome</keyword>
<dbReference type="EMBL" id="KN848078">
    <property type="protein sequence ID" value="KIX96151.1"/>
    <property type="molecule type" value="Genomic_DNA"/>
</dbReference>
<gene>
    <name evidence="3" type="ORF">Z520_07929</name>
</gene>
<reference evidence="3 4" key="1">
    <citation type="submission" date="2015-01" db="EMBL/GenBank/DDBJ databases">
        <title>The Genome Sequence of Fonsecaea multimorphosa CBS 102226.</title>
        <authorList>
            <consortium name="The Broad Institute Genomics Platform"/>
            <person name="Cuomo C."/>
            <person name="de Hoog S."/>
            <person name="Gorbushina A."/>
            <person name="Stielow B."/>
            <person name="Teixiera M."/>
            <person name="Abouelleil A."/>
            <person name="Chapman S.B."/>
            <person name="Priest M."/>
            <person name="Young S.K."/>
            <person name="Wortman J."/>
            <person name="Nusbaum C."/>
            <person name="Birren B."/>
        </authorList>
    </citation>
    <scope>NUCLEOTIDE SEQUENCE [LARGE SCALE GENOMIC DNA]</scope>
    <source>
        <strain evidence="3 4">CBS 102226</strain>
    </source>
</reference>
<proteinExistence type="predicted"/>
<feature type="compositionally biased region" description="Low complexity" evidence="2">
    <location>
        <begin position="47"/>
        <end position="89"/>
    </location>
</feature>
<evidence type="ECO:0000313" key="3">
    <source>
        <dbReference type="EMBL" id="KIX96151.1"/>
    </source>
</evidence>
<feature type="compositionally biased region" description="Basic and acidic residues" evidence="2">
    <location>
        <begin position="560"/>
        <end position="571"/>
    </location>
</feature>
<feature type="compositionally biased region" description="Low complexity" evidence="2">
    <location>
        <begin position="1"/>
        <end position="18"/>
    </location>
</feature>
<feature type="compositionally biased region" description="Low complexity" evidence="2">
    <location>
        <begin position="173"/>
        <end position="184"/>
    </location>
</feature>
<organism evidence="3 4">
    <name type="scientific">Fonsecaea multimorphosa CBS 102226</name>
    <dbReference type="NCBI Taxonomy" id="1442371"/>
    <lineage>
        <taxon>Eukaryota</taxon>
        <taxon>Fungi</taxon>
        <taxon>Dikarya</taxon>
        <taxon>Ascomycota</taxon>
        <taxon>Pezizomycotina</taxon>
        <taxon>Eurotiomycetes</taxon>
        <taxon>Chaetothyriomycetidae</taxon>
        <taxon>Chaetothyriales</taxon>
        <taxon>Herpotrichiellaceae</taxon>
        <taxon>Fonsecaea</taxon>
    </lineage>
</organism>
<dbReference type="AlphaFoldDB" id="A0A0D2IGG5"/>
<sequence>MTSQNRSIGPRPGSSSSLSDEEQRRLAQSLLRERVLTWVLTSYPNLSTTESTTESTTGSAPSSAPGSASGSPPGSAPSSAPSSAPGSAPGSPPGSSPGFSAGFFFGSSTASSPGSSSASSHDSTASLSEASVDLHRVNATTDLTSLLRNSEAANSPEGDLNSANIPDSLEPESQAANQATNQSARPSLPWTEEPNWSFANIRGVAENSALENLALQIRERATSLSPHTSLNSSSAEDSSGPFSQEAPSSVTTNDYCLPYAYPYDIGLADPENESPEAWATLQRELGEQGIHISNPYDRDSEDDAPEAWAALQRQLAEQGIYISNPYGRDHSHPSLFQLIVERIIREEFLATPSATNNQVPIVAVNGRVIEELEDDISETASGDHTNLNTTQTNISAETQSESAAPFIAPGFSQLDQRVIQSPWNRTPTLQPRSLLDYNSEVTATQFANEGIDAVDRPRLVNPLFPRPGQVTQAQQPNDVIMARRLRLPDRRAFTTTPIPVNQDGARRVATDSQILGVPRLRRVGGSGSLRALARSQAGASEAAMTAASEEAEEDGAPAQEEWRAPEDHWSSDEEDDDEEERVDLDEVGAPGAEQLRAGLAHLSEALVQVDVLDGDLPAGADHGNRAAIRARANLVHAEGEIMGAVGQLWRAVVEAREDAVDAQARARHLQDEVRNLTTAILAVQMAVAERLLKEQ</sequence>
<feature type="compositionally biased region" description="Polar residues" evidence="2">
    <location>
        <begin position="235"/>
        <end position="249"/>
    </location>
</feature>
<feature type="coiled-coil region" evidence="1">
    <location>
        <begin position="652"/>
        <end position="679"/>
    </location>
</feature>
<dbReference type="Proteomes" id="UP000053411">
    <property type="component" value="Unassembled WGS sequence"/>
</dbReference>